<feature type="transmembrane region" description="Helical" evidence="5">
    <location>
        <begin position="20"/>
        <end position="38"/>
    </location>
</feature>
<evidence type="ECO:0000313" key="6">
    <source>
        <dbReference type="EMBL" id="KAK0515151.1"/>
    </source>
</evidence>
<evidence type="ECO:0000256" key="2">
    <source>
        <dbReference type="ARBA" id="ARBA00022692"/>
    </source>
</evidence>
<feature type="transmembrane region" description="Helical" evidence="5">
    <location>
        <begin position="80"/>
        <end position="100"/>
    </location>
</feature>
<name>A0AA39R801_9LECA</name>
<keyword evidence="7" id="KW-1185">Reference proteome</keyword>
<feature type="transmembrane region" description="Helical" evidence="5">
    <location>
        <begin position="158"/>
        <end position="184"/>
    </location>
</feature>
<organism evidence="6 7">
    <name type="scientific">Cladonia borealis</name>
    <dbReference type="NCBI Taxonomy" id="184061"/>
    <lineage>
        <taxon>Eukaryota</taxon>
        <taxon>Fungi</taxon>
        <taxon>Dikarya</taxon>
        <taxon>Ascomycota</taxon>
        <taxon>Pezizomycotina</taxon>
        <taxon>Lecanoromycetes</taxon>
        <taxon>OSLEUM clade</taxon>
        <taxon>Lecanoromycetidae</taxon>
        <taxon>Lecanorales</taxon>
        <taxon>Lecanorineae</taxon>
        <taxon>Cladoniaceae</taxon>
        <taxon>Cladonia</taxon>
    </lineage>
</organism>
<feature type="transmembrane region" description="Helical" evidence="5">
    <location>
        <begin position="205"/>
        <end position="225"/>
    </location>
</feature>
<dbReference type="Pfam" id="PF04479">
    <property type="entry name" value="RTA1"/>
    <property type="match status" value="1"/>
</dbReference>
<keyword evidence="3 5" id="KW-1133">Transmembrane helix</keyword>
<sequence>MAGDTDSYWFKYYRYDPSMAAAIIFIFLFFATTVLHLYQLVRTKTWIVIPLLVGGIFEYNGYIGRAVSSRQTPDWTLGPYIVQAVLLLVAPALFAATIYMELGRIIILVDGEHHSIIKKKWLTKTFVCGDIVSFLMQSGGAGIMAGGTMTAVHNGQHVVIGGLVLQIIFFGFFVAVATVFNFRINKVPTARSASSSVPWRKHIHALYYASGLIMLRSIFRVVEYAQGNAGYIMSHEAFLYIFDSMLMLGVMILLNVVHPSEIYALRRGGKVSRGGLKLYDVGPESLEYS</sequence>
<dbReference type="PANTHER" id="PTHR31465:SF1">
    <property type="entry name" value="PROTEIN RTA1-RELATED"/>
    <property type="match status" value="1"/>
</dbReference>
<evidence type="ECO:0000256" key="3">
    <source>
        <dbReference type="ARBA" id="ARBA00022989"/>
    </source>
</evidence>
<feature type="transmembrane region" description="Helical" evidence="5">
    <location>
        <begin position="121"/>
        <end position="146"/>
    </location>
</feature>
<dbReference type="Proteomes" id="UP001166286">
    <property type="component" value="Unassembled WGS sequence"/>
</dbReference>
<accession>A0AA39R801</accession>
<dbReference type="EMBL" id="JAFEKC020000004">
    <property type="protein sequence ID" value="KAK0515151.1"/>
    <property type="molecule type" value="Genomic_DNA"/>
</dbReference>
<comment type="caution">
    <text evidence="6">The sequence shown here is derived from an EMBL/GenBank/DDBJ whole genome shotgun (WGS) entry which is preliminary data.</text>
</comment>
<dbReference type="InterPro" id="IPR007568">
    <property type="entry name" value="RTA1"/>
</dbReference>
<dbReference type="AlphaFoldDB" id="A0AA39R801"/>
<evidence type="ECO:0000256" key="5">
    <source>
        <dbReference type="SAM" id="Phobius"/>
    </source>
</evidence>
<keyword evidence="2 5" id="KW-0812">Transmembrane</keyword>
<dbReference type="PANTHER" id="PTHR31465">
    <property type="entry name" value="PROTEIN RTA1-RELATED"/>
    <property type="match status" value="1"/>
</dbReference>
<feature type="transmembrane region" description="Helical" evidence="5">
    <location>
        <begin position="45"/>
        <end position="68"/>
    </location>
</feature>
<keyword evidence="4 5" id="KW-0472">Membrane</keyword>
<evidence type="ECO:0000256" key="4">
    <source>
        <dbReference type="ARBA" id="ARBA00023136"/>
    </source>
</evidence>
<evidence type="ECO:0008006" key="8">
    <source>
        <dbReference type="Google" id="ProtNLM"/>
    </source>
</evidence>
<evidence type="ECO:0000256" key="1">
    <source>
        <dbReference type="ARBA" id="ARBA00004141"/>
    </source>
</evidence>
<evidence type="ECO:0000313" key="7">
    <source>
        <dbReference type="Proteomes" id="UP001166286"/>
    </source>
</evidence>
<dbReference type="GO" id="GO:0016020">
    <property type="term" value="C:membrane"/>
    <property type="evidence" value="ECO:0007669"/>
    <property type="project" value="UniProtKB-SubCell"/>
</dbReference>
<protein>
    <recommendedName>
        <fullName evidence="8">RTA1-domain-containing protein</fullName>
    </recommendedName>
</protein>
<gene>
    <name evidence="6" type="ORF">JMJ35_002530</name>
</gene>
<comment type="subcellular location">
    <subcellularLocation>
        <location evidence="1">Membrane</location>
        <topology evidence="1">Multi-pass membrane protein</topology>
    </subcellularLocation>
</comment>
<reference evidence="6" key="1">
    <citation type="submission" date="2023-03" db="EMBL/GenBank/DDBJ databases">
        <title>Complete genome of Cladonia borealis.</title>
        <authorList>
            <person name="Park H."/>
        </authorList>
    </citation>
    <scope>NUCLEOTIDE SEQUENCE</scope>
    <source>
        <strain evidence="6">ANT050790</strain>
    </source>
</reference>
<feature type="transmembrane region" description="Helical" evidence="5">
    <location>
        <begin position="237"/>
        <end position="257"/>
    </location>
</feature>
<proteinExistence type="predicted"/>